<keyword evidence="2" id="KW-0418">Kinase</keyword>
<keyword evidence="2" id="KW-0808">Transferase</keyword>
<sequence>MNLTKCISRVVQELKNTQIVEKLCVNDDETAYDNVYICTKKGDKKRYVCKSIKNGLFNPLEFAVPILMINNPHFLKVKNFVYNVNGETFFIMDFIEDGDLFEIKNEERLDETTCRNIIFTLVNALHDLHKKNVIHNDVKLENILFDKRHKKVFICDYGLARIIDTPSIYDGTSVYFSPEKIKNQPYAPSFDWWAVGIVCYEILSSSYPYPIDDEKEIDPPDMLPFYSKSLKQIKGVSKKAMDFVSRMLTLDINNRLSSYNEIIKHPFLRM</sequence>
<dbReference type="Proteomes" id="UP000203433">
    <property type="component" value="Segment"/>
</dbReference>
<dbReference type="SMART" id="SM00220">
    <property type="entry name" value="S_TKc"/>
    <property type="match status" value="1"/>
</dbReference>
<dbReference type="PANTHER" id="PTHR44167">
    <property type="entry name" value="OVARIAN-SPECIFIC SERINE/THREONINE-PROTEIN KINASE LOK-RELATED"/>
    <property type="match status" value="1"/>
</dbReference>
<dbReference type="SUPFAM" id="SSF56112">
    <property type="entry name" value="Protein kinase-like (PK-like)"/>
    <property type="match status" value="1"/>
</dbReference>
<evidence type="ECO:0000259" key="1">
    <source>
        <dbReference type="PROSITE" id="PS50011"/>
    </source>
</evidence>
<keyword evidence="3" id="KW-1185">Reference proteome</keyword>
<dbReference type="RefSeq" id="YP_009182201.1">
    <property type="nucleotide sequence ID" value="NC_028491.1"/>
</dbReference>
<evidence type="ECO:0000313" key="2">
    <source>
        <dbReference type="EMBL" id="AKN80702.1"/>
    </source>
</evidence>
<organism evidence="2 3">
    <name type="scientific">Diatraea saccharalis granulovirus</name>
    <dbReference type="NCBI Taxonomy" id="1675862"/>
    <lineage>
        <taxon>Viruses</taxon>
        <taxon>Viruses incertae sedis</taxon>
        <taxon>Naldaviricetes</taxon>
        <taxon>Lefavirales</taxon>
        <taxon>Baculoviridae</taxon>
        <taxon>Betabaculovirus</taxon>
        <taxon>Betabaculovirus disaccharalis</taxon>
    </lineage>
</organism>
<dbReference type="GeneID" id="26373973"/>
<dbReference type="GO" id="GO:0005524">
    <property type="term" value="F:ATP binding"/>
    <property type="evidence" value="ECO:0007669"/>
    <property type="project" value="InterPro"/>
</dbReference>
<dbReference type="PROSITE" id="PS00108">
    <property type="entry name" value="PROTEIN_KINASE_ST"/>
    <property type="match status" value="1"/>
</dbReference>
<gene>
    <name evidence="2" type="primary">pk-1</name>
</gene>
<dbReference type="InterPro" id="IPR000719">
    <property type="entry name" value="Prot_kinase_dom"/>
</dbReference>
<dbReference type="Gene3D" id="1.10.510.10">
    <property type="entry name" value="Transferase(Phosphotransferase) domain 1"/>
    <property type="match status" value="1"/>
</dbReference>
<name>A0A0R7EYN9_9BBAC</name>
<dbReference type="InterPro" id="IPR008271">
    <property type="entry name" value="Ser/Thr_kinase_AS"/>
</dbReference>
<dbReference type="PROSITE" id="PS50011">
    <property type="entry name" value="PROTEIN_KINASE_DOM"/>
    <property type="match status" value="1"/>
</dbReference>
<accession>A0A0R7EYN9</accession>
<dbReference type="Pfam" id="PF00069">
    <property type="entry name" value="Pkinase"/>
    <property type="match status" value="1"/>
</dbReference>
<dbReference type="GO" id="GO:0004674">
    <property type="term" value="F:protein serine/threonine kinase activity"/>
    <property type="evidence" value="ECO:0007669"/>
    <property type="project" value="TreeGrafter"/>
</dbReference>
<dbReference type="PANTHER" id="PTHR44167:SF18">
    <property type="entry name" value="PROTEIN KINASE DOMAIN-CONTAINING PROTEIN"/>
    <property type="match status" value="1"/>
</dbReference>
<feature type="domain" description="Protein kinase" evidence="1">
    <location>
        <begin position="21"/>
        <end position="268"/>
    </location>
</feature>
<dbReference type="KEGG" id="vg:26373973"/>
<proteinExistence type="predicted"/>
<evidence type="ECO:0000313" key="3">
    <source>
        <dbReference type="Proteomes" id="UP000203433"/>
    </source>
</evidence>
<dbReference type="EMBL" id="KP296186">
    <property type="protein sequence ID" value="AKN80702.1"/>
    <property type="molecule type" value="Genomic_DNA"/>
</dbReference>
<dbReference type="OrthoDB" id="8955at10239"/>
<dbReference type="InterPro" id="IPR011009">
    <property type="entry name" value="Kinase-like_dom_sf"/>
</dbReference>
<reference evidence="2 3" key="1">
    <citation type="journal article" date="2015" name="J. Virol.">
        <title>A betabaculovirus-encoded gp64 homolog is a functional envelope fusion protein.</title>
        <authorList>
            <person name="Ardisson-Araujo D.M."/>
            <person name="Melo F.L."/>
            <person name="Clem R.J."/>
            <person name="Wolff J.L."/>
            <person name="Ribeiro B.M."/>
        </authorList>
    </citation>
    <scope>NUCLEOTIDE SEQUENCE [LARGE SCALE GENOMIC DNA]</scope>
    <source>
        <strain evidence="2 3">Parana-2009</strain>
    </source>
</reference>
<protein>
    <submittedName>
        <fullName evidence="2">Protein kinase-1</fullName>
    </submittedName>
</protein>